<keyword evidence="4" id="KW-0496">Mitochondrion</keyword>
<comment type="function">
    <text evidence="6">Component of the mitochondrial ribosome (mitoribosome), a dedicated translation machinery responsible for the synthesis of mitochondrial genome-encoded proteins, including at least some of the essential transmembrane subunits of the mitochondrial respiratory chain. The mitoribosomes are attached to the mitochondrial inner membrane and translation products are cotranslationally integrated into the membrane.</text>
</comment>
<dbReference type="Proteomes" id="UP000191024">
    <property type="component" value="Chromosome G"/>
</dbReference>
<evidence type="ECO:0000256" key="7">
    <source>
        <dbReference type="ARBA" id="ARBA00070326"/>
    </source>
</evidence>
<reference evidence="8 9" key="1">
    <citation type="submission" date="2016-03" db="EMBL/GenBank/DDBJ databases">
        <authorList>
            <person name="Devillers H."/>
        </authorList>
    </citation>
    <scope>NUCLEOTIDE SEQUENCE [LARGE SCALE GENOMIC DNA]</scope>
    <source>
        <strain evidence="8">CBS 11717</strain>
    </source>
</reference>
<dbReference type="STRING" id="1230905.A0A1G4K9I8"/>
<dbReference type="SUPFAM" id="SSF53137">
    <property type="entry name" value="Translational machinery components"/>
    <property type="match status" value="1"/>
</dbReference>
<dbReference type="EMBL" id="LT598469">
    <property type="protein sequence ID" value="SCV00764.1"/>
    <property type="molecule type" value="Genomic_DNA"/>
</dbReference>
<dbReference type="GO" id="GO:0005739">
    <property type="term" value="C:mitochondrion"/>
    <property type="evidence" value="ECO:0007669"/>
    <property type="project" value="UniProtKB-SubCell"/>
</dbReference>
<keyword evidence="9" id="KW-1185">Reference proteome</keyword>
<comment type="similarity">
    <text evidence="2">Belongs to the universal ribosomal protein uS11 family.</text>
</comment>
<sequence length="208" mass="23388">MISRWVTKSFSTAARKLNESTGISFTDVANKAAAMNPMSNVITPTDVGRDAKSKASRRPNEHTVKYVLNCLFTKNNTHFTYSAVVEDLNFLRNNPEASYNDKFLYYLQLPQKVKFRVSTGNLGFRKAARGEYEAAFQTSARLFQMLQEKRLLDRSIEIVLKDFGKGREAFAAALNGKEGTAVRKNVVRVSDATPLKFGGVRAPRPRRL</sequence>
<dbReference type="AlphaFoldDB" id="A0A1G4K9I8"/>
<evidence type="ECO:0000313" key="8">
    <source>
        <dbReference type="EMBL" id="SCV00764.1"/>
    </source>
</evidence>
<name>A0A1G4K9I8_9SACH</name>
<evidence type="ECO:0000256" key="5">
    <source>
        <dbReference type="ARBA" id="ARBA00023274"/>
    </source>
</evidence>
<proteinExistence type="inferred from homology"/>
<keyword evidence="5" id="KW-0687">Ribonucleoprotein</keyword>
<evidence type="ECO:0000256" key="6">
    <source>
        <dbReference type="ARBA" id="ARBA00037226"/>
    </source>
</evidence>
<gene>
    <name evidence="8" type="ORF">LAMI_0G07162G</name>
</gene>
<dbReference type="GO" id="GO:0005840">
    <property type="term" value="C:ribosome"/>
    <property type="evidence" value="ECO:0007669"/>
    <property type="project" value="UniProtKB-KW"/>
</dbReference>
<keyword evidence="3" id="KW-0689">Ribosomal protein</keyword>
<dbReference type="PANTHER" id="PTHR11759">
    <property type="entry name" value="40S RIBOSOMAL PROTEIN S14/30S RIBOSOMAL PROTEIN S11"/>
    <property type="match status" value="1"/>
</dbReference>
<dbReference type="FunFam" id="3.30.420.80:FF:000011">
    <property type="entry name" value="37S ribosomal protein S18, mitochondrial"/>
    <property type="match status" value="1"/>
</dbReference>
<organism evidence="8 9">
    <name type="scientific">Lachancea mirantina</name>
    <dbReference type="NCBI Taxonomy" id="1230905"/>
    <lineage>
        <taxon>Eukaryota</taxon>
        <taxon>Fungi</taxon>
        <taxon>Dikarya</taxon>
        <taxon>Ascomycota</taxon>
        <taxon>Saccharomycotina</taxon>
        <taxon>Saccharomycetes</taxon>
        <taxon>Saccharomycetales</taxon>
        <taxon>Saccharomycetaceae</taxon>
        <taxon>Lachancea</taxon>
    </lineage>
</organism>
<dbReference type="OrthoDB" id="1654884at2759"/>
<evidence type="ECO:0000313" key="9">
    <source>
        <dbReference type="Proteomes" id="UP000191024"/>
    </source>
</evidence>
<dbReference type="HAMAP" id="MF_01310">
    <property type="entry name" value="Ribosomal_uS11"/>
    <property type="match status" value="1"/>
</dbReference>
<dbReference type="GO" id="GO:0003735">
    <property type="term" value="F:structural constituent of ribosome"/>
    <property type="evidence" value="ECO:0007669"/>
    <property type="project" value="InterPro"/>
</dbReference>
<dbReference type="InterPro" id="IPR001971">
    <property type="entry name" value="Ribosomal_uS11"/>
</dbReference>
<dbReference type="Gene3D" id="3.30.420.80">
    <property type="entry name" value="Ribosomal protein S11"/>
    <property type="match status" value="1"/>
</dbReference>
<comment type="subcellular location">
    <subcellularLocation>
        <location evidence="1">Mitochondrion</location>
    </subcellularLocation>
</comment>
<protein>
    <recommendedName>
        <fullName evidence="7">Small ribosomal subunit protein uS11m</fullName>
    </recommendedName>
</protein>
<evidence type="ECO:0000256" key="4">
    <source>
        <dbReference type="ARBA" id="ARBA00023128"/>
    </source>
</evidence>
<dbReference type="GO" id="GO:1990904">
    <property type="term" value="C:ribonucleoprotein complex"/>
    <property type="evidence" value="ECO:0007669"/>
    <property type="project" value="UniProtKB-KW"/>
</dbReference>
<evidence type="ECO:0000256" key="2">
    <source>
        <dbReference type="ARBA" id="ARBA00006194"/>
    </source>
</evidence>
<dbReference type="GO" id="GO:0006412">
    <property type="term" value="P:translation"/>
    <property type="evidence" value="ECO:0007669"/>
    <property type="project" value="InterPro"/>
</dbReference>
<evidence type="ECO:0000256" key="3">
    <source>
        <dbReference type="ARBA" id="ARBA00022980"/>
    </source>
</evidence>
<dbReference type="InterPro" id="IPR036967">
    <property type="entry name" value="Ribosomal_uS11_sf"/>
</dbReference>
<accession>A0A1G4K9I8</accession>
<evidence type="ECO:0000256" key="1">
    <source>
        <dbReference type="ARBA" id="ARBA00004173"/>
    </source>
</evidence>